<evidence type="ECO:0000313" key="2">
    <source>
        <dbReference type="EMBL" id="JAE12996.1"/>
    </source>
</evidence>
<feature type="region of interest" description="Disordered" evidence="1">
    <location>
        <begin position="1"/>
        <end position="34"/>
    </location>
</feature>
<organism evidence="2">
    <name type="scientific">Arundo donax</name>
    <name type="common">Giant reed</name>
    <name type="synonym">Donax arundinaceus</name>
    <dbReference type="NCBI Taxonomy" id="35708"/>
    <lineage>
        <taxon>Eukaryota</taxon>
        <taxon>Viridiplantae</taxon>
        <taxon>Streptophyta</taxon>
        <taxon>Embryophyta</taxon>
        <taxon>Tracheophyta</taxon>
        <taxon>Spermatophyta</taxon>
        <taxon>Magnoliopsida</taxon>
        <taxon>Liliopsida</taxon>
        <taxon>Poales</taxon>
        <taxon>Poaceae</taxon>
        <taxon>PACMAD clade</taxon>
        <taxon>Arundinoideae</taxon>
        <taxon>Arundineae</taxon>
        <taxon>Arundo</taxon>
    </lineage>
</organism>
<reference evidence="2" key="2">
    <citation type="journal article" date="2015" name="Data Brief">
        <title>Shoot transcriptome of the giant reed, Arundo donax.</title>
        <authorList>
            <person name="Barrero R.A."/>
            <person name="Guerrero F.D."/>
            <person name="Moolhuijzen P."/>
            <person name="Goolsby J.A."/>
            <person name="Tidwell J."/>
            <person name="Bellgard S.E."/>
            <person name="Bellgard M.I."/>
        </authorList>
    </citation>
    <scope>NUCLEOTIDE SEQUENCE</scope>
    <source>
        <tissue evidence="2">Shoot tissue taken approximately 20 cm above the soil surface</tissue>
    </source>
</reference>
<reference evidence="2" key="1">
    <citation type="submission" date="2014-09" db="EMBL/GenBank/DDBJ databases">
        <authorList>
            <person name="Magalhaes I.L.F."/>
            <person name="Oliveira U."/>
            <person name="Santos F.R."/>
            <person name="Vidigal T.H.D.A."/>
            <person name="Brescovit A.D."/>
            <person name="Santos A.J."/>
        </authorList>
    </citation>
    <scope>NUCLEOTIDE SEQUENCE</scope>
    <source>
        <tissue evidence="2">Shoot tissue taken approximately 20 cm above the soil surface</tissue>
    </source>
</reference>
<protein>
    <submittedName>
        <fullName evidence="2">Uncharacterized protein</fullName>
    </submittedName>
</protein>
<accession>A0A0A9FRQ2</accession>
<proteinExistence type="predicted"/>
<sequence>MSSPSQRSTPWMGSNESSSVCTPDTRGTITGAAP</sequence>
<name>A0A0A9FRQ2_ARUDO</name>
<feature type="compositionally biased region" description="Polar residues" evidence="1">
    <location>
        <begin position="1"/>
        <end position="28"/>
    </location>
</feature>
<dbReference type="AlphaFoldDB" id="A0A0A9FRQ2"/>
<evidence type="ECO:0000256" key="1">
    <source>
        <dbReference type="SAM" id="MobiDB-lite"/>
    </source>
</evidence>
<dbReference type="EMBL" id="GBRH01184900">
    <property type="protein sequence ID" value="JAE12996.1"/>
    <property type="molecule type" value="Transcribed_RNA"/>
</dbReference>